<organism evidence="2 3">
    <name type="scientific">Aureobasidium melanogenum</name>
    <name type="common">Aureobasidium pullulans var. melanogenum</name>
    <dbReference type="NCBI Taxonomy" id="46634"/>
    <lineage>
        <taxon>Eukaryota</taxon>
        <taxon>Fungi</taxon>
        <taxon>Dikarya</taxon>
        <taxon>Ascomycota</taxon>
        <taxon>Pezizomycotina</taxon>
        <taxon>Dothideomycetes</taxon>
        <taxon>Dothideomycetidae</taxon>
        <taxon>Dothideales</taxon>
        <taxon>Saccotheciaceae</taxon>
        <taxon>Aureobasidium</taxon>
    </lineage>
</organism>
<dbReference type="OrthoDB" id="3485856at2759"/>
<comment type="caution">
    <text evidence="2">The sequence shown here is derived from an EMBL/GenBank/DDBJ whole genome shotgun (WGS) entry which is preliminary data.</text>
</comment>
<gene>
    <name evidence="2" type="ORF">KCU76_g6418</name>
</gene>
<feature type="region of interest" description="Disordered" evidence="1">
    <location>
        <begin position="294"/>
        <end position="313"/>
    </location>
</feature>
<reference evidence="2" key="2">
    <citation type="submission" date="2021-08" db="EMBL/GenBank/DDBJ databases">
        <authorList>
            <person name="Gostincar C."/>
            <person name="Sun X."/>
            <person name="Song Z."/>
            <person name="Gunde-Cimerman N."/>
        </authorList>
    </citation>
    <scope>NUCLEOTIDE SEQUENCE</scope>
    <source>
        <strain evidence="2">EXF-9911</strain>
    </source>
</reference>
<dbReference type="AlphaFoldDB" id="A0A9P8JA45"/>
<evidence type="ECO:0000256" key="1">
    <source>
        <dbReference type="SAM" id="MobiDB-lite"/>
    </source>
</evidence>
<feature type="non-terminal residue" evidence="2">
    <location>
        <position position="313"/>
    </location>
</feature>
<accession>A0A9P8JA45</accession>
<sequence length="313" mass="36188">MFSKRGDPDAQTAPLQSFPILESEYARLDACLEEADLYGFYHDKVRNDYDPSLEQLIIRMPTNRHIIFIRKSIELILTKITAQARILEHDHPTICRRLLQLGSMSTSDIQLLSDNGKVGHKSPDVSIGYPDRVYPQVVFEVAYNQDRGALERLAWDYIMGSSHYIRCVLGLTPDYLQYDSPFSPSPAHNARVSVWRPLVQIEDYMENMDVKQETKDQRLGECNPDRAIAVLSLRDLLDVETPEKKATAPDIDFKIVVTSGEMIDILTSAELCLERSRKQREHLLLESQNQNYIWRKRRSTPDKDKRNNKHSKR</sequence>
<evidence type="ECO:0000313" key="3">
    <source>
        <dbReference type="Proteomes" id="UP000779574"/>
    </source>
</evidence>
<name>A0A9P8JA45_AURME</name>
<proteinExistence type="predicted"/>
<dbReference type="EMBL" id="JAHFXF010000215">
    <property type="protein sequence ID" value="KAG9692828.1"/>
    <property type="molecule type" value="Genomic_DNA"/>
</dbReference>
<dbReference type="Proteomes" id="UP000779574">
    <property type="component" value="Unassembled WGS sequence"/>
</dbReference>
<protein>
    <submittedName>
        <fullName evidence="2">Uncharacterized protein</fullName>
    </submittedName>
</protein>
<reference evidence="2" key="1">
    <citation type="journal article" date="2021" name="J Fungi (Basel)">
        <title>Virulence traits and population genomics of the black yeast Aureobasidium melanogenum.</title>
        <authorList>
            <person name="Cernosa A."/>
            <person name="Sun X."/>
            <person name="Gostincar C."/>
            <person name="Fang C."/>
            <person name="Gunde-Cimerman N."/>
            <person name="Song Z."/>
        </authorList>
    </citation>
    <scope>NUCLEOTIDE SEQUENCE</scope>
    <source>
        <strain evidence="2">EXF-9911</strain>
    </source>
</reference>
<evidence type="ECO:0000313" key="2">
    <source>
        <dbReference type="EMBL" id="KAG9692828.1"/>
    </source>
</evidence>